<name>A0A6J4HYA8_9BACT</name>
<proteinExistence type="predicted"/>
<sequence>MKNKSTYSLLVNADSEEKGRSIFETAVYSTVVLATAMSVWAFASGDVVTPGMGRGDAGNEAGFTIKAQAEQPIVIASRN</sequence>
<dbReference type="AlphaFoldDB" id="A0A6J4HYA8"/>
<evidence type="ECO:0000313" key="2">
    <source>
        <dbReference type="EMBL" id="CAA9236282.1"/>
    </source>
</evidence>
<keyword evidence="1" id="KW-1133">Transmembrane helix</keyword>
<protein>
    <submittedName>
        <fullName evidence="2">Uncharacterized protein</fullName>
    </submittedName>
</protein>
<feature type="transmembrane region" description="Helical" evidence="1">
    <location>
        <begin position="21"/>
        <end position="43"/>
    </location>
</feature>
<evidence type="ECO:0000256" key="1">
    <source>
        <dbReference type="SAM" id="Phobius"/>
    </source>
</evidence>
<keyword evidence="1" id="KW-0472">Membrane</keyword>
<accession>A0A6J4HYA8</accession>
<gene>
    <name evidence="2" type="ORF">AVDCRST_MAG42-1851</name>
</gene>
<reference evidence="2" key="1">
    <citation type="submission" date="2020-02" db="EMBL/GenBank/DDBJ databases">
        <authorList>
            <person name="Meier V. D."/>
        </authorList>
    </citation>
    <scope>NUCLEOTIDE SEQUENCE</scope>
    <source>
        <strain evidence="2">AVDCRST_MAG42</strain>
    </source>
</reference>
<keyword evidence="1" id="KW-0812">Transmembrane</keyword>
<organism evidence="2">
    <name type="scientific">uncultured Chthoniobacterales bacterium</name>
    <dbReference type="NCBI Taxonomy" id="1836801"/>
    <lineage>
        <taxon>Bacteria</taxon>
        <taxon>Pseudomonadati</taxon>
        <taxon>Verrucomicrobiota</taxon>
        <taxon>Spartobacteria</taxon>
        <taxon>Chthoniobacterales</taxon>
        <taxon>environmental samples</taxon>
    </lineage>
</organism>
<dbReference type="EMBL" id="CADCTA010000057">
    <property type="protein sequence ID" value="CAA9236282.1"/>
    <property type="molecule type" value="Genomic_DNA"/>
</dbReference>